<protein>
    <recommendedName>
        <fullName evidence="4">DUF2141 domain-containing protein</fullName>
    </recommendedName>
</protein>
<feature type="signal peptide" evidence="1">
    <location>
        <begin position="1"/>
        <end position="23"/>
    </location>
</feature>
<name>A0A8J2U6V2_9GAMM</name>
<dbReference type="InterPro" id="IPR018673">
    <property type="entry name" value="DUF2141"/>
</dbReference>
<comment type="caution">
    <text evidence="2">The sequence shown here is derived from an EMBL/GenBank/DDBJ whole genome shotgun (WGS) entry which is preliminary data.</text>
</comment>
<sequence length="141" mass="15449">MKHYLLLALMSPLLTLFANQADANTLDVTIDNNQPVGPLMVEVYDDATKYQQTKTPIARFMMPAKDEPLQFEISDLKAGDYAVRMFQDLNSNGQLDANWLGIPNEPYGFSNNGGAYGPASFDEAKVAVADGETTAISITLR</sequence>
<evidence type="ECO:0000313" key="3">
    <source>
        <dbReference type="Proteomes" id="UP000619743"/>
    </source>
</evidence>
<proteinExistence type="predicted"/>
<dbReference type="AlphaFoldDB" id="A0A8J2U6V2"/>
<evidence type="ECO:0000313" key="2">
    <source>
        <dbReference type="EMBL" id="GGA82593.1"/>
    </source>
</evidence>
<evidence type="ECO:0000256" key="1">
    <source>
        <dbReference type="SAM" id="SignalP"/>
    </source>
</evidence>
<gene>
    <name evidence="2" type="ORF">GCM10011369_25730</name>
</gene>
<dbReference type="Proteomes" id="UP000619743">
    <property type="component" value="Unassembled WGS sequence"/>
</dbReference>
<keyword evidence="1" id="KW-0732">Signal</keyword>
<dbReference type="EMBL" id="BMDX01000013">
    <property type="protein sequence ID" value="GGA82593.1"/>
    <property type="molecule type" value="Genomic_DNA"/>
</dbReference>
<keyword evidence="3" id="KW-1185">Reference proteome</keyword>
<dbReference type="Pfam" id="PF09912">
    <property type="entry name" value="DUF2141"/>
    <property type="match status" value="1"/>
</dbReference>
<reference evidence="3" key="1">
    <citation type="journal article" date="2019" name="Int. J. Syst. Evol. Microbiol.">
        <title>The Global Catalogue of Microorganisms (GCM) 10K type strain sequencing project: providing services to taxonomists for standard genome sequencing and annotation.</title>
        <authorList>
            <consortium name="The Broad Institute Genomics Platform"/>
            <consortium name="The Broad Institute Genome Sequencing Center for Infectious Disease"/>
            <person name="Wu L."/>
            <person name="Ma J."/>
        </authorList>
    </citation>
    <scope>NUCLEOTIDE SEQUENCE [LARGE SCALE GENOMIC DNA]</scope>
    <source>
        <strain evidence="3">CGMCC 1.10130</strain>
    </source>
</reference>
<dbReference type="RefSeq" id="WP_158100577.1">
    <property type="nucleotide sequence ID" value="NZ_BMDX01000013.1"/>
</dbReference>
<organism evidence="2 3">
    <name type="scientific">Neiella marina</name>
    <dbReference type="NCBI Taxonomy" id="508461"/>
    <lineage>
        <taxon>Bacteria</taxon>
        <taxon>Pseudomonadati</taxon>
        <taxon>Pseudomonadota</taxon>
        <taxon>Gammaproteobacteria</taxon>
        <taxon>Alteromonadales</taxon>
        <taxon>Echinimonadaceae</taxon>
        <taxon>Neiella</taxon>
    </lineage>
</organism>
<accession>A0A8J2U6V2</accession>
<evidence type="ECO:0008006" key="4">
    <source>
        <dbReference type="Google" id="ProtNLM"/>
    </source>
</evidence>
<dbReference type="OrthoDB" id="9788332at2"/>
<feature type="chain" id="PRO_5035275297" description="DUF2141 domain-containing protein" evidence="1">
    <location>
        <begin position="24"/>
        <end position="141"/>
    </location>
</feature>